<sequence length="242" mass="26052">MGPGASAVNRSIIHSVKQETFMSQTVVITGANRGIGLALARTWKNRGDEVIAVCRQPSEGLEGLGVRIIEGIDVSRTADVQRLRAALDAARIDILCNNAGIMRSETPTAMDFASIREQLEINTLGPLQVTFALLDRMAGKGKIGLITSRMGSIEDNTSGGKYGYRISKAGLNAAGKSLAIDLKPRGIAVAILHPGYVRTDMTHHSGHIEPQEAAERLVQRLDELNLSNTGTFWHSDGSILPW</sequence>
<dbReference type="SUPFAM" id="SSF51735">
    <property type="entry name" value="NAD(P)-binding Rossmann-fold domains"/>
    <property type="match status" value="1"/>
</dbReference>
<dbReference type="CDD" id="cd05325">
    <property type="entry name" value="carb_red_sniffer_like_SDR_c"/>
    <property type="match status" value="1"/>
</dbReference>
<dbReference type="EMBL" id="AAOF01000020">
    <property type="protein sequence ID" value="EAR20522.1"/>
    <property type="molecule type" value="Genomic_DNA"/>
</dbReference>
<keyword evidence="3" id="KW-1185">Reference proteome</keyword>
<dbReference type="InterPro" id="IPR036291">
    <property type="entry name" value="NAD(P)-bd_dom_sf"/>
</dbReference>
<comment type="caution">
    <text evidence="2">The sequence shown here is derived from an EMBL/GenBank/DDBJ whole genome shotgun (WGS) entry which is preliminary data.</text>
</comment>
<comment type="similarity">
    <text evidence="1">Belongs to the short-chain dehydrogenases/reductases (SDR) family.</text>
</comment>
<dbReference type="PRINTS" id="PR00081">
    <property type="entry name" value="GDHRDH"/>
</dbReference>
<proteinExistence type="inferred from homology"/>
<gene>
    <name evidence="2" type="ORF">NB231_01688</name>
</gene>
<dbReference type="Proteomes" id="UP000003374">
    <property type="component" value="Unassembled WGS sequence"/>
</dbReference>
<accession>A4BUR8</accession>
<dbReference type="Gene3D" id="3.40.50.720">
    <property type="entry name" value="NAD(P)-binding Rossmann-like Domain"/>
    <property type="match status" value="1"/>
</dbReference>
<dbReference type="GO" id="GO:0016616">
    <property type="term" value="F:oxidoreductase activity, acting on the CH-OH group of donors, NAD or NADP as acceptor"/>
    <property type="evidence" value="ECO:0007669"/>
    <property type="project" value="TreeGrafter"/>
</dbReference>
<evidence type="ECO:0000313" key="3">
    <source>
        <dbReference type="Proteomes" id="UP000003374"/>
    </source>
</evidence>
<dbReference type="InterPro" id="IPR002347">
    <property type="entry name" value="SDR_fam"/>
</dbReference>
<dbReference type="AlphaFoldDB" id="A4BUR8"/>
<evidence type="ECO:0000313" key="2">
    <source>
        <dbReference type="EMBL" id="EAR20522.1"/>
    </source>
</evidence>
<dbReference type="Pfam" id="PF00106">
    <property type="entry name" value="adh_short"/>
    <property type="match status" value="1"/>
</dbReference>
<dbReference type="PRINTS" id="PR00080">
    <property type="entry name" value="SDRFAMILY"/>
</dbReference>
<dbReference type="PANTHER" id="PTHR45458:SF1">
    <property type="entry name" value="SHORT CHAIN DEHYDROGENASE"/>
    <property type="match status" value="1"/>
</dbReference>
<protein>
    <submittedName>
        <fullName evidence="2">Short-chain alcohol dehydrogenase-like protein</fullName>
    </submittedName>
</protein>
<reference evidence="2 3" key="1">
    <citation type="submission" date="2006-02" db="EMBL/GenBank/DDBJ databases">
        <authorList>
            <person name="Waterbury J."/>
            <person name="Ferriera S."/>
            <person name="Johnson J."/>
            <person name="Kravitz S."/>
            <person name="Halpern A."/>
            <person name="Remington K."/>
            <person name="Beeson K."/>
            <person name="Tran B."/>
            <person name="Rogers Y.-H."/>
            <person name="Friedman R."/>
            <person name="Venter J.C."/>
        </authorList>
    </citation>
    <scope>NUCLEOTIDE SEQUENCE [LARGE SCALE GENOMIC DNA]</scope>
    <source>
        <strain evidence="2 3">Nb-231</strain>
    </source>
</reference>
<dbReference type="STRING" id="314278.NB231_01688"/>
<dbReference type="HOGENOM" id="CLU_010194_9_1_6"/>
<dbReference type="eggNOG" id="COG0300">
    <property type="taxonomic scope" value="Bacteria"/>
</dbReference>
<dbReference type="InterPro" id="IPR052184">
    <property type="entry name" value="SDR_enzymes"/>
</dbReference>
<evidence type="ECO:0000256" key="1">
    <source>
        <dbReference type="RuleBase" id="RU000363"/>
    </source>
</evidence>
<organism evidence="2 3">
    <name type="scientific">Nitrococcus mobilis Nb-231</name>
    <dbReference type="NCBI Taxonomy" id="314278"/>
    <lineage>
        <taxon>Bacteria</taxon>
        <taxon>Pseudomonadati</taxon>
        <taxon>Pseudomonadota</taxon>
        <taxon>Gammaproteobacteria</taxon>
        <taxon>Chromatiales</taxon>
        <taxon>Ectothiorhodospiraceae</taxon>
        <taxon>Nitrococcus</taxon>
    </lineage>
</organism>
<name>A4BUR8_9GAMM</name>
<dbReference type="PANTHER" id="PTHR45458">
    <property type="entry name" value="SHORT-CHAIN DEHYDROGENASE/REDUCTASE SDR"/>
    <property type="match status" value="1"/>
</dbReference>